<sequence>MALVTHQVQGSYATIPLRPLSWSRGFKVKQHLTMLHMVGKTDRHFVGKHNLHSSVGAYVHGPKVKLLKISSFKGSAQNDESGSRENGSKVSKKSVSVSYIPKDSGEKILETPKVHGAPIPYTSEDEGITGSPAINRLFRKWLSMLRTHSTSQEVDEILKGPPAREDLPQTQDAMLNNEQNKILKVIWCYFLELDATIKIPLLLFVPMYLAINVLYGAEVSKELTPLWILGPLVISFYIKMWQGLWALYVFTFKQTAKVIKSLPICYMLAYSYMKQGKLKKDIRACVLQPVLNIKNLDYKELSRKKLKVLEVWFVDKYLDFVESIWPYYCQTIRFLKRANLI</sequence>
<keyword evidence="2" id="KW-0812">Transmembrane</keyword>
<dbReference type="EMBL" id="GGEC01030670">
    <property type="protein sequence ID" value="MBX11154.1"/>
    <property type="molecule type" value="Transcribed_RNA"/>
</dbReference>
<evidence type="ECO:0000256" key="1">
    <source>
        <dbReference type="SAM" id="MobiDB-lite"/>
    </source>
</evidence>
<keyword evidence="2" id="KW-0472">Membrane</keyword>
<name>A0A2P2KZK3_RHIMU</name>
<feature type="transmembrane region" description="Helical" evidence="2">
    <location>
        <begin position="199"/>
        <end position="217"/>
    </location>
</feature>
<dbReference type="PANTHER" id="PTHR48223:SF1">
    <property type="entry name" value="ABC TRANSMEMBRANE TYPE-1 DOMAIN-CONTAINING PROTEIN"/>
    <property type="match status" value="1"/>
</dbReference>
<dbReference type="EMBL" id="GGEC01030674">
    <property type="protein sequence ID" value="MBX11158.1"/>
    <property type="molecule type" value="Transcribed_RNA"/>
</dbReference>
<dbReference type="PANTHER" id="PTHR48223">
    <property type="entry name" value="DEFECTIVE 2759, PUTATIVE ISOFORM 1-RELATED"/>
    <property type="match status" value="1"/>
</dbReference>
<feature type="transmembrane region" description="Helical" evidence="2">
    <location>
        <begin position="229"/>
        <end position="250"/>
    </location>
</feature>
<protein>
    <submittedName>
        <fullName evidence="3">Uncharacterized protein LOC105107356</fullName>
    </submittedName>
</protein>
<evidence type="ECO:0000256" key="2">
    <source>
        <dbReference type="SAM" id="Phobius"/>
    </source>
</evidence>
<organism evidence="3">
    <name type="scientific">Rhizophora mucronata</name>
    <name type="common">Asiatic mangrove</name>
    <dbReference type="NCBI Taxonomy" id="61149"/>
    <lineage>
        <taxon>Eukaryota</taxon>
        <taxon>Viridiplantae</taxon>
        <taxon>Streptophyta</taxon>
        <taxon>Embryophyta</taxon>
        <taxon>Tracheophyta</taxon>
        <taxon>Spermatophyta</taxon>
        <taxon>Magnoliopsida</taxon>
        <taxon>eudicotyledons</taxon>
        <taxon>Gunneridae</taxon>
        <taxon>Pentapetalae</taxon>
        <taxon>rosids</taxon>
        <taxon>fabids</taxon>
        <taxon>Malpighiales</taxon>
        <taxon>Rhizophoraceae</taxon>
        <taxon>Rhizophora</taxon>
    </lineage>
</organism>
<dbReference type="AlphaFoldDB" id="A0A2P2KZK3"/>
<evidence type="ECO:0000313" key="3">
    <source>
        <dbReference type="EMBL" id="MBX11154.1"/>
    </source>
</evidence>
<accession>A0A2P2KZK3</accession>
<reference evidence="3" key="1">
    <citation type="submission" date="2018-02" db="EMBL/GenBank/DDBJ databases">
        <title>Rhizophora mucronata_Transcriptome.</title>
        <authorList>
            <person name="Meera S.P."/>
            <person name="Sreeshan A."/>
            <person name="Augustine A."/>
        </authorList>
    </citation>
    <scope>NUCLEOTIDE SEQUENCE</scope>
    <source>
        <tissue evidence="3">Leaf</tissue>
    </source>
</reference>
<proteinExistence type="predicted"/>
<keyword evidence="2" id="KW-1133">Transmembrane helix</keyword>
<feature type="region of interest" description="Disordered" evidence="1">
    <location>
        <begin position="75"/>
        <end position="96"/>
    </location>
</feature>